<feature type="region of interest" description="Disordered" evidence="1">
    <location>
        <begin position="290"/>
        <end position="412"/>
    </location>
</feature>
<evidence type="ECO:0000256" key="1">
    <source>
        <dbReference type="SAM" id="MobiDB-lite"/>
    </source>
</evidence>
<feature type="compositionally biased region" description="Low complexity" evidence="1">
    <location>
        <begin position="319"/>
        <end position="336"/>
    </location>
</feature>
<dbReference type="GeneID" id="87812923"/>
<accession>A0AAF0YKV7</accession>
<organism evidence="2 3">
    <name type="scientific">Vanrija pseudolonga</name>
    <dbReference type="NCBI Taxonomy" id="143232"/>
    <lineage>
        <taxon>Eukaryota</taxon>
        <taxon>Fungi</taxon>
        <taxon>Dikarya</taxon>
        <taxon>Basidiomycota</taxon>
        <taxon>Agaricomycotina</taxon>
        <taxon>Tremellomycetes</taxon>
        <taxon>Trichosporonales</taxon>
        <taxon>Trichosporonaceae</taxon>
        <taxon>Vanrija</taxon>
    </lineage>
</organism>
<dbReference type="Pfam" id="PF15496">
    <property type="entry name" value="DUF4646"/>
    <property type="match status" value="1"/>
</dbReference>
<dbReference type="RefSeq" id="XP_062632307.1">
    <property type="nucleotide sequence ID" value="XM_062776323.1"/>
</dbReference>
<name>A0AAF0YKV7_9TREE</name>
<proteinExistence type="predicted"/>
<feature type="compositionally biased region" description="Pro residues" evidence="1">
    <location>
        <begin position="54"/>
        <end position="72"/>
    </location>
</feature>
<evidence type="ECO:0000313" key="2">
    <source>
        <dbReference type="EMBL" id="WOO86281.1"/>
    </source>
</evidence>
<dbReference type="AlphaFoldDB" id="A0AAF0YKV7"/>
<dbReference type="InterPro" id="IPR028018">
    <property type="entry name" value="DUF4646"/>
</dbReference>
<feature type="compositionally biased region" description="Basic and acidic residues" evidence="1">
    <location>
        <begin position="339"/>
        <end position="352"/>
    </location>
</feature>
<feature type="region of interest" description="Disordered" evidence="1">
    <location>
        <begin position="145"/>
        <end position="172"/>
    </location>
</feature>
<dbReference type="Proteomes" id="UP000827549">
    <property type="component" value="Chromosome 7"/>
</dbReference>
<protein>
    <submittedName>
        <fullName evidence="2">Purtative protein</fullName>
    </submittedName>
</protein>
<feature type="compositionally biased region" description="Low complexity" evidence="1">
    <location>
        <begin position="15"/>
        <end position="53"/>
    </location>
</feature>
<evidence type="ECO:0000313" key="3">
    <source>
        <dbReference type="Proteomes" id="UP000827549"/>
    </source>
</evidence>
<feature type="compositionally biased region" description="Polar residues" evidence="1">
    <location>
        <begin position="73"/>
        <end position="84"/>
    </location>
</feature>
<feature type="compositionally biased region" description="Basic and acidic residues" evidence="1">
    <location>
        <begin position="359"/>
        <end position="370"/>
    </location>
</feature>
<reference evidence="2" key="1">
    <citation type="submission" date="2023-10" db="EMBL/GenBank/DDBJ databases">
        <authorList>
            <person name="Noh H."/>
        </authorList>
    </citation>
    <scope>NUCLEOTIDE SEQUENCE</scope>
    <source>
        <strain evidence="2">DUCC4014</strain>
    </source>
</reference>
<keyword evidence="3" id="KW-1185">Reference proteome</keyword>
<gene>
    <name evidence="2" type="primary">SPBC1198.03c</name>
    <name evidence="2" type="ORF">LOC62_07G009762</name>
</gene>
<sequence length="412" mass="44981">MMTMSYPDDKNDNRNYYQGSSAYYAGPSSSNAAPRDAPPAYSAPQPSYAAPQPSYAPPQPSYAPPRSYPPQPTRDSPPSTSRISPTGVDEDGSPQGSVYAQAKAAYDNPLAHNDSWAPNATDYALRALPKIDFMLRVKSRLSRTAGQPFATEPRSFRRQAPPTPTASFPPLILQPDGKDGLIGAGFKPNYFGPVLAAHDVSAADYARFLEDIFTAGKVSGGGQLVANIAPVTMHMGVTGYFVTKAIVRGMARRNEPVVVDTIETWQERFFGPRGLDVYVVAKGERATARHMGVTPEPLSPEVARLTGSTPGVDARNSRRSSSSSSSSDSEPEPSYSHLPKKEAKLQKELDKERRKREKKAHERDRKEARKEKRKEKKDKKDKDKKVKGPWLVIAPLGQPPAGAYAYGGYGRV</sequence>
<feature type="region of interest" description="Disordered" evidence="1">
    <location>
        <begin position="1"/>
        <end position="96"/>
    </location>
</feature>
<dbReference type="EMBL" id="CP086720">
    <property type="protein sequence ID" value="WOO86281.1"/>
    <property type="molecule type" value="Genomic_DNA"/>
</dbReference>